<keyword evidence="2" id="KW-0732">Signal</keyword>
<proteinExistence type="predicted"/>
<feature type="region of interest" description="Disordered" evidence="1">
    <location>
        <begin position="23"/>
        <end position="52"/>
    </location>
</feature>
<evidence type="ECO:0000256" key="2">
    <source>
        <dbReference type="SAM" id="SignalP"/>
    </source>
</evidence>
<dbReference type="GeneID" id="55997721"/>
<dbReference type="EMBL" id="CP055902">
    <property type="protein sequence ID" value="QKX63072.1"/>
    <property type="molecule type" value="Genomic_DNA"/>
</dbReference>
<dbReference type="OrthoDB" id="4225897at2759"/>
<organism evidence="3 4">
    <name type="scientific">Talaromyces rugulosus</name>
    <name type="common">Penicillium rugulosum</name>
    <dbReference type="NCBI Taxonomy" id="121627"/>
    <lineage>
        <taxon>Eukaryota</taxon>
        <taxon>Fungi</taxon>
        <taxon>Dikarya</taxon>
        <taxon>Ascomycota</taxon>
        <taxon>Pezizomycotina</taxon>
        <taxon>Eurotiomycetes</taxon>
        <taxon>Eurotiomycetidae</taxon>
        <taxon>Eurotiales</taxon>
        <taxon>Trichocomaceae</taxon>
        <taxon>Talaromyces</taxon>
        <taxon>Talaromyces sect. Islandici</taxon>
    </lineage>
</organism>
<name>A0A7H8R9M8_TALRU</name>
<dbReference type="AlphaFoldDB" id="A0A7H8R9M8"/>
<dbReference type="KEGG" id="trg:TRUGW13939_10240"/>
<evidence type="ECO:0000313" key="4">
    <source>
        <dbReference type="Proteomes" id="UP000509510"/>
    </source>
</evidence>
<sequence>MKLSTILLSSALFAAVTHATSSISTPTSAAGTSGQTSSSSSEETSSIEDDEISYQPSLDAISDEWKQICDNGCQPGTWPSDASYISQFLVPELISIQYKPNCTARPAHLKYMRELFECSGRRDLCLDIDKKTRKCRDQAMRKVTTSLKHIGESGMDCERDEDWRGGFYQSVLDFMRYFNTKMCRGVDGMRDCKLMGNCVSLITET</sequence>
<protein>
    <submittedName>
        <fullName evidence="3">Uncharacterized protein</fullName>
    </submittedName>
</protein>
<accession>A0A7H8R9M8</accession>
<keyword evidence="4" id="KW-1185">Reference proteome</keyword>
<feature type="compositionally biased region" description="Low complexity" evidence="1">
    <location>
        <begin position="23"/>
        <end position="44"/>
    </location>
</feature>
<evidence type="ECO:0000313" key="3">
    <source>
        <dbReference type="EMBL" id="QKX63072.1"/>
    </source>
</evidence>
<dbReference type="Proteomes" id="UP000509510">
    <property type="component" value="Chromosome V"/>
</dbReference>
<feature type="chain" id="PRO_5029018654" evidence="2">
    <location>
        <begin position="20"/>
        <end position="205"/>
    </location>
</feature>
<dbReference type="RefSeq" id="XP_035349246.1">
    <property type="nucleotide sequence ID" value="XM_035493353.1"/>
</dbReference>
<gene>
    <name evidence="3" type="ORF">TRUGW13939_10240</name>
</gene>
<evidence type="ECO:0000256" key="1">
    <source>
        <dbReference type="SAM" id="MobiDB-lite"/>
    </source>
</evidence>
<feature type="signal peptide" evidence="2">
    <location>
        <begin position="1"/>
        <end position="19"/>
    </location>
</feature>
<reference evidence="4" key="1">
    <citation type="submission" date="2020-06" db="EMBL/GenBank/DDBJ databases">
        <title>A chromosome-scale genome assembly of Talaromyces rugulosus W13939.</title>
        <authorList>
            <person name="Wang B."/>
            <person name="Guo L."/>
            <person name="Ye K."/>
            <person name="Wang L."/>
        </authorList>
    </citation>
    <scope>NUCLEOTIDE SEQUENCE [LARGE SCALE GENOMIC DNA]</scope>
    <source>
        <strain evidence="4">W13939</strain>
    </source>
</reference>